<dbReference type="GO" id="GO:0043200">
    <property type="term" value="P:response to amino acid"/>
    <property type="evidence" value="ECO:0007669"/>
    <property type="project" value="TreeGrafter"/>
</dbReference>
<accession>A0A1G9L294</accession>
<dbReference type="InterPro" id="IPR019888">
    <property type="entry name" value="Tscrpt_reg_AsnC-like"/>
</dbReference>
<dbReference type="InterPro" id="IPR011991">
    <property type="entry name" value="ArsR-like_HTH"/>
</dbReference>
<dbReference type="Proteomes" id="UP000199555">
    <property type="component" value="Unassembled WGS sequence"/>
</dbReference>
<reference evidence="6" key="1">
    <citation type="submission" date="2016-10" db="EMBL/GenBank/DDBJ databases">
        <authorList>
            <person name="Varghese N."/>
            <person name="Submissions S."/>
        </authorList>
    </citation>
    <scope>NUCLEOTIDE SEQUENCE [LARGE SCALE GENOMIC DNA]</scope>
    <source>
        <strain evidence="6">CGMCC 1.7655</strain>
    </source>
</reference>
<evidence type="ECO:0000256" key="2">
    <source>
        <dbReference type="ARBA" id="ARBA00023125"/>
    </source>
</evidence>
<dbReference type="SUPFAM" id="SSF46785">
    <property type="entry name" value="Winged helix' DNA-binding domain"/>
    <property type="match status" value="1"/>
</dbReference>
<evidence type="ECO:0000313" key="6">
    <source>
        <dbReference type="Proteomes" id="UP000199555"/>
    </source>
</evidence>
<dbReference type="GO" id="GO:0043565">
    <property type="term" value="F:sequence-specific DNA binding"/>
    <property type="evidence" value="ECO:0007669"/>
    <property type="project" value="InterPro"/>
</dbReference>
<dbReference type="InterPro" id="IPR019885">
    <property type="entry name" value="Tscrpt_reg_HTH_AsnC-type_CS"/>
</dbReference>
<name>A0A1G9L294_9RHOB</name>
<dbReference type="SUPFAM" id="SSF54909">
    <property type="entry name" value="Dimeric alpha+beta barrel"/>
    <property type="match status" value="1"/>
</dbReference>
<dbReference type="InterPro" id="IPR000485">
    <property type="entry name" value="AsnC-type_HTH_dom"/>
</dbReference>
<dbReference type="InterPro" id="IPR019887">
    <property type="entry name" value="Tscrpt_reg_AsnC/Lrp_C"/>
</dbReference>
<proteinExistence type="predicted"/>
<evidence type="ECO:0000256" key="3">
    <source>
        <dbReference type="ARBA" id="ARBA00023163"/>
    </source>
</evidence>
<evidence type="ECO:0000259" key="4">
    <source>
        <dbReference type="PROSITE" id="PS50956"/>
    </source>
</evidence>
<dbReference type="OrthoDB" id="9803143at2"/>
<dbReference type="Pfam" id="PF01037">
    <property type="entry name" value="AsnC_trans_reg"/>
    <property type="match status" value="1"/>
</dbReference>
<dbReference type="SMART" id="SM00344">
    <property type="entry name" value="HTH_ASNC"/>
    <property type="match status" value="1"/>
</dbReference>
<dbReference type="GO" id="GO:0005829">
    <property type="term" value="C:cytosol"/>
    <property type="evidence" value="ECO:0007669"/>
    <property type="project" value="TreeGrafter"/>
</dbReference>
<sequence length="157" mass="17493">MRVESPRLDPFEIRILRLLRQDGRMSVQDIAAQVGLSATPVARRIRALESRGIITGYSALIDEPALGYGISVFVSVQLDRQIDRALEEFEAAVRSFPEVVDCWLMTGSRDYLLRIVTESLGSYETFLTGKLTRVPGVSNIESSIPIRRVKSGIARTP</sequence>
<dbReference type="InterPro" id="IPR011008">
    <property type="entry name" value="Dimeric_a/b-barrel"/>
</dbReference>
<keyword evidence="3" id="KW-0804">Transcription</keyword>
<dbReference type="Gene3D" id="1.10.10.10">
    <property type="entry name" value="Winged helix-like DNA-binding domain superfamily/Winged helix DNA-binding domain"/>
    <property type="match status" value="1"/>
</dbReference>
<keyword evidence="2" id="KW-0238">DNA-binding</keyword>
<dbReference type="GO" id="GO:0006355">
    <property type="term" value="P:regulation of DNA-templated transcription"/>
    <property type="evidence" value="ECO:0007669"/>
    <property type="project" value="UniProtKB-ARBA"/>
</dbReference>
<dbReference type="InterPro" id="IPR036388">
    <property type="entry name" value="WH-like_DNA-bd_sf"/>
</dbReference>
<dbReference type="InterPro" id="IPR036390">
    <property type="entry name" value="WH_DNA-bd_sf"/>
</dbReference>
<dbReference type="Gene3D" id="3.30.70.920">
    <property type="match status" value="1"/>
</dbReference>
<evidence type="ECO:0000256" key="1">
    <source>
        <dbReference type="ARBA" id="ARBA00023015"/>
    </source>
</evidence>
<dbReference type="RefSeq" id="WP_090756773.1">
    <property type="nucleotide sequence ID" value="NZ_FNGE01000013.1"/>
</dbReference>
<dbReference type="PROSITE" id="PS00519">
    <property type="entry name" value="HTH_ASNC_1"/>
    <property type="match status" value="1"/>
</dbReference>
<gene>
    <name evidence="5" type="ORF">SAMN04487971_11318</name>
</gene>
<keyword evidence="6" id="KW-1185">Reference proteome</keyword>
<organism evidence="5 6">
    <name type="scientific">Paracoccus chinensis</name>
    <dbReference type="NCBI Taxonomy" id="525640"/>
    <lineage>
        <taxon>Bacteria</taxon>
        <taxon>Pseudomonadati</taxon>
        <taxon>Pseudomonadota</taxon>
        <taxon>Alphaproteobacteria</taxon>
        <taxon>Rhodobacterales</taxon>
        <taxon>Paracoccaceae</taxon>
        <taxon>Paracoccus</taxon>
    </lineage>
</organism>
<feature type="domain" description="HTH asnC-type" evidence="4">
    <location>
        <begin position="8"/>
        <end position="69"/>
    </location>
</feature>
<dbReference type="PANTHER" id="PTHR30154">
    <property type="entry name" value="LEUCINE-RESPONSIVE REGULATORY PROTEIN"/>
    <property type="match status" value="1"/>
</dbReference>
<dbReference type="AlphaFoldDB" id="A0A1G9L294"/>
<dbReference type="STRING" id="525640.SAMN04487971_11318"/>
<dbReference type="PROSITE" id="PS50956">
    <property type="entry name" value="HTH_ASNC_2"/>
    <property type="match status" value="1"/>
</dbReference>
<protein>
    <submittedName>
        <fullName evidence="5">Transcriptional regulator, AsnC family</fullName>
    </submittedName>
</protein>
<dbReference type="PRINTS" id="PR00033">
    <property type="entry name" value="HTHASNC"/>
</dbReference>
<evidence type="ECO:0000313" key="5">
    <source>
        <dbReference type="EMBL" id="SDL55964.1"/>
    </source>
</evidence>
<keyword evidence="1" id="KW-0805">Transcription regulation</keyword>
<dbReference type="Pfam" id="PF13412">
    <property type="entry name" value="HTH_24"/>
    <property type="match status" value="1"/>
</dbReference>
<dbReference type="EMBL" id="FNGE01000013">
    <property type="protein sequence ID" value="SDL55964.1"/>
    <property type="molecule type" value="Genomic_DNA"/>
</dbReference>
<dbReference type="CDD" id="cd00090">
    <property type="entry name" value="HTH_ARSR"/>
    <property type="match status" value="1"/>
</dbReference>
<dbReference type="PANTHER" id="PTHR30154:SF34">
    <property type="entry name" value="TRANSCRIPTIONAL REGULATOR AZLB"/>
    <property type="match status" value="1"/>
</dbReference>